<dbReference type="eggNOG" id="arCOG01981">
    <property type="taxonomic scope" value="Archaea"/>
</dbReference>
<keyword evidence="1" id="KW-0805">Transcription regulation</keyword>
<evidence type="ECO:0000256" key="2">
    <source>
        <dbReference type="ARBA" id="ARBA00023163"/>
    </source>
</evidence>
<name>M0NDJ4_9EURY</name>
<evidence type="ECO:0000313" key="4">
    <source>
        <dbReference type="EMBL" id="EMA56027.1"/>
    </source>
</evidence>
<reference evidence="4 5" key="1">
    <citation type="journal article" date="2014" name="PLoS Genet.">
        <title>Phylogenetically driven sequencing of extremely halophilic archaea reveals strategies for static and dynamic osmo-response.</title>
        <authorList>
            <person name="Becker E.A."/>
            <person name="Seitzer P.M."/>
            <person name="Tritt A."/>
            <person name="Larsen D."/>
            <person name="Krusor M."/>
            <person name="Yao A.I."/>
            <person name="Wu D."/>
            <person name="Madern D."/>
            <person name="Eisen J.A."/>
            <person name="Darling A.E."/>
            <person name="Facciotti M.T."/>
        </authorList>
    </citation>
    <scope>NUCLEOTIDE SEQUENCE [LARGE SCALE GENOMIC DNA]</scope>
    <source>
        <strain evidence="4 5">JCM 13552</strain>
    </source>
</reference>
<organism evidence="4 5">
    <name type="scientific">Halococcus thailandensis JCM 13552</name>
    <dbReference type="NCBI Taxonomy" id="1227457"/>
    <lineage>
        <taxon>Archaea</taxon>
        <taxon>Methanobacteriati</taxon>
        <taxon>Methanobacteriota</taxon>
        <taxon>Stenosarchaea group</taxon>
        <taxon>Halobacteria</taxon>
        <taxon>Halobacteriales</taxon>
        <taxon>Halococcaceae</taxon>
        <taxon>Halococcus</taxon>
    </lineage>
</organism>
<keyword evidence="5" id="KW-1185">Reference proteome</keyword>
<dbReference type="InterPro" id="IPR000812">
    <property type="entry name" value="TFIIB"/>
</dbReference>
<dbReference type="STRING" id="1227457.C451_04476"/>
<dbReference type="PRINTS" id="PR00685">
    <property type="entry name" value="TIFACTORIIB"/>
</dbReference>
<dbReference type="InterPro" id="IPR036915">
    <property type="entry name" value="Cyclin-like_sf"/>
</dbReference>
<dbReference type="PANTHER" id="PTHR11618:SF13">
    <property type="entry name" value="TRANSCRIPTION INITIATION FACTOR IIB"/>
    <property type="match status" value="1"/>
</dbReference>
<protein>
    <submittedName>
        <fullName evidence="4">Transcription factor TFIIB cyclin-related protein</fullName>
    </submittedName>
</protein>
<dbReference type="GO" id="GO:0097550">
    <property type="term" value="C:transcription preinitiation complex"/>
    <property type="evidence" value="ECO:0007669"/>
    <property type="project" value="TreeGrafter"/>
</dbReference>
<dbReference type="EMBL" id="AOMF01000099">
    <property type="protein sequence ID" value="EMA56027.1"/>
    <property type="molecule type" value="Genomic_DNA"/>
</dbReference>
<evidence type="ECO:0000256" key="1">
    <source>
        <dbReference type="ARBA" id="ARBA00023015"/>
    </source>
</evidence>
<evidence type="ECO:0000313" key="5">
    <source>
        <dbReference type="Proteomes" id="UP000011680"/>
    </source>
</evidence>
<dbReference type="AlphaFoldDB" id="M0NDJ4"/>
<dbReference type="RefSeq" id="WP_007738089.1">
    <property type="nucleotide sequence ID" value="NZ_AOMF01000099.1"/>
</dbReference>
<feature type="domain" description="Transcription factor TFIIB cyclin-like" evidence="3">
    <location>
        <begin position="8"/>
        <end position="88"/>
    </location>
</feature>
<gene>
    <name evidence="4" type="ORF">C451_04476</name>
</gene>
<dbReference type="GO" id="GO:0070897">
    <property type="term" value="P:transcription preinitiation complex assembly"/>
    <property type="evidence" value="ECO:0007669"/>
    <property type="project" value="InterPro"/>
</dbReference>
<feature type="domain" description="Transcription factor TFIIB cyclin-like" evidence="3">
    <location>
        <begin position="93"/>
        <end position="180"/>
    </location>
</feature>
<dbReference type="PATRIC" id="fig|1227457.3.peg.806"/>
<dbReference type="Pfam" id="PF00382">
    <property type="entry name" value="TFIIB"/>
    <property type="match status" value="2"/>
</dbReference>
<dbReference type="InterPro" id="IPR013150">
    <property type="entry name" value="TFIIB_cyclin"/>
</dbReference>
<dbReference type="GO" id="GO:0017025">
    <property type="term" value="F:TBP-class protein binding"/>
    <property type="evidence" value="ECO:0007669"/>
    <property type="project" value="InterPro"/>
</dbReference>
<dbReference type="SUPFAM" id="SSF47954">
    <property type="entry name" value="Cyclin-like"/>
    <property type="match status" value="2"/>
</dbReference>
<dbReference type="OrthoDB" id="350896at2157"/>
<sequence>MNERQQAAVAELVDGLDAPESVREIAHALAHRAFAAEMQMGRSIEMIAASAVYAAFRRDGESHTLDEVSAEADVDRTKLGRTYRCLANRLNIKLEPADPHEFVGRFADSLNIEDRTEAYAHEIVTMSVEAGLHTGIKPAGAAAAAVYLADNDRHDHLTQPEIAAIADVSVVTIQNRLYEQTRLLGDDEHGQIPASRWQYLETD</sequence>
<accession>M0NDJ4</accession>
<comment type="caution">
    <text evidence="4">The sequence shown here is derived from an EMBL/GenBank/DDBJ whole genome shotgun (WGS) entry which is preliminary data.</text>
</comment>
<evidence type="ECO:0000259" key="3">
    <source>
        <dbReference type="Pfam" id="PF00382"/>
    </source>
</evidence>
<dbReference type="Proteomes" id="UP000011680">
    <property type="component" value="Unassembled WGS sequence"/>
</dbReference>
<dbReference type="Gene3D" id="1.10.472.10">
    <property type="entry name" value="Cyclin-like"/>
    <property type="match status" value="2"/>
</dbReference>
<proteinExistence type="predicted"/>
<dbReference type="PANTHER" id="PTHR11618">
    <property type="entry name" value="TRANSCRIPTION INITIATION FACTOR IIB-RELATED"/>
    <property type="match status" value="1"/>
</dbReference>
<keyword evidence="2" id="KW-0804">Transcription</keyword>